<dbReference type="EMBL" id="LGRX02035270">
    <property type="protein sequence ID" value="KAK3235569.1"/>
    <property type="molecule type" value="Genomic_DNA"/>
</dbReference>
<feature type="compositionally biased region" description="Acidic residues" evidence="2">
    <location>
        <begin position="48"/>
        <end position="60"/>
    </location>
</feature>
<reference evidence="3 4" key="1">
    <citation type="journal article" date="2015" name="Genome Biol. Evol.">
        <title>Comparative Genomics of a Bacterivorous Green Alga Reveals Evolutionary Causalities and Consequences of Phago-Mixotrophic Mode of Nutrition.</title>
        <authorList>
            <person name="Burns J.A."/>
            <person name="Paasch A."/>
            <person name="Narechania A."/>
            <person name="Kim E."/>
        </authorList>
    </citation>
    <scope>NUCLEOTIDE SEQUENCE [LARGE SCALE GENOMIC DNA]</scope>
    <source>
        <strain evidence="3 4">PLY_AMNH</strain>
    </source>
</reference>
<sequence>MSARRGARTQITPSLKKTRDAENRSTVAATTIQSANTLREEGNMGSDQDGESDVESDEDDKIGRALSKGTLELELLKVEISTARKQMAERDEQLRLEEVAEREEQLRLEEERKKSEKMEKMVNPRVCCIFPLADPLSAWTTSSEAKQEFTDESVKSPTSPRPIGVYGKEETTETWTWTNYFGWLLEII</sequence>
<proteinExistence type="predicted"/>
<evidence type="ECO:0000256" key="2">
    <source>
        <dbReference type="SAM" id="MobiDB-lite"/>
    </source>
</evidence>
<evidence type="ECO:0000313" key="4">
    <source>
        <dbReference type="Proteomes" id="UP001190700"/>
    </source>
</evidence>
<protein>
    <submittedName>
        <fullName evidence="3">Uncharacterized protein</fullName>
    </submittedName>
</protein>
<dbReference type="Proteomes" id="UP001190700">
    <property type="component" value="Unassembled WGS sequence"/>
</dbReference>
<feature type="coiled-coil region" evidence="1">
    <location>
        <begin position="73"/>
        <end position="121"/>
    </location>
</feature>
<dbReference type="AlphaFoldDB" id="A0AAE0EPJ6"/>
<feature type="region of interest" description="Disordered" evidence="2">
    <location>
        <begin position="1"/>
        <end position="66"/>
    </location>
</feature>
<organism evidence="3 4">
    <name type="scientific">Cymbomonas tetramitiformis</name>
    <dbReference type="NCBI Taxonomy" id="36881"/>
    <lineage>
        <taxon>Eukaryota</taxon>
        <taxon>Viridiplantae</taxon>
        <taxon>Chlorophyta</taxon>
        <taxon>Pyramimonadophyceae</taxon>
        <taxon>Pyramimonadales</taxon>
        <taxon>Pyramimonadaceae</taxon>
        <taxon>Cymbomonas</taxon>
    </lineage>
</organism>
<feature type="compositionally biased region" description="Polar residues" evidence="2">
    <location>
        <begin position="24"/>
        <end position="37"/>
    </location>
</feature>
<keyword evidence="1" id="KW-0175">Coiled coil</keyword>
<name>A0AAE0EPJ6_9CHLO</name>
<gene>
    <name evidence="3" type="ORF">CYMTET_54241</name>
</gene>
<keyword evidence="4" id="KW-1185">Reference proteome</keyword>
<evidence type="ECO:0000256" key="1">
    <source>
        <dbReference type="SAM" id="Coils"/>
    </source>
</evidence>
<evidence type="ECO:0000313" key="3">
    <source>
        <dbReference type="EMBL" id="KAK3235569.1"/>
    </source>
</evidence>
<accession>A0AAE0EPJ6</accession>
<comment type="caution">
    <text evidence="3">The sequence shown here is derived from an EMBL/GenBank/DDBJ whole genome shotgun (WGS) entry which is preliminary data.</text>
</comment>